<dbReference type="NCBIfam" id="TIGR01596">
    <property type="entry name" value="cas3_HD"/>
    <property type="match status" value="1"/>
</dbReference>
<evidence type="ECO:0000256" key="9">
    <source>
        <dbReference type="ARBA" id="ARBA00023118"/>
    </source>
</evidence>
<accession>A0A7U6GIV0</accession>
<comment type="similarity">
    <text evidence="1">In the N-terminal section; belongs to the CRISPR-associated nuclease Cas3-HD family.</text>
</comment>
<dbReference type="InterPro" id="IPR027417">
    <property type="entry name" value="P-loop_NTPase"/>
</dbReference>
<dbReference type="PANTHER" id="PTHR47963">
    <property type="entry name" value="DEAD-BOX ATP-DEPENDENT RNA HELICASE 47, MITOCHONDRIAL"/>
    <property type="match status" value="1"/>
</dbReference>
<dbReference type="CDD" id="cd09641">
    <property type="entry name" value="Cas3''_I"/>
    <property type="match status" value="1"/>
</dbReference>
<dbReference type="InterPro" id="IPR054712">
    <property type="entry name" value="Cas3-like_dom"/>
</dbReference>
<evidence type="ECO:0000256" key="7">
    <source>
        <dbReference type="ARBA" id="ARBA00022806"/>
    </source>
</evidence>
<dbReference type="OrthoDB" id="9810236at2"/>
<dbReference type="SUPFAM" id="SSF52540">
    <property type="entry name" value="P-loop containing nucleoside triphosphate hydrolases"/>
    <property type="match status" value="1"/>
</dbReference>
<keyword evidence="6" id="KW-0378">Hydrolase</keyword>
<dbReference type="GO" id="GO:0046872">
    <property type="term" value="F:metal ion binding"/>
    <property type="evidence" value="ECO:0007669"/>
    <property type="project" value="UniProtKB-KW"/>
</dbReference>
<keyword evidence="7" id="KW-0347">Helicase</keyword>
<feature type="domain" description="Helicase ATP-binding" evidence="10">
    <location>
        <begin position="293"/>
        <end position="505"/>
    </location>
</feature>
<dbReference type="GO" id="GO:0051607">
    <property type="term" value="P:defense response to virus"/>
    <property type="evidence" value="ECO:0007669"/>
    <property type="project" value="UniProtKB-KW"/>
</dbReference>
<dbReference type="InterPro" id="IPR006483">
    <property type="entry name" value="CRISPR-assoc_Cas3_HD"/>
</dbReference>
<dbReference type="InterPro" id="IPR006474">
    <property type="entry name" value="Helicase_Cas3_CRISPR-ass_core"/>
</dbReference>
<evidence type="ECO:0000256" key="1">
    <source>
        <dbReference type="ARBA" id="ARBA00006847"/>
    </source>
</evidence>
<dbReference type="Proteomes" id="UP000031631">
    <property type="component" value="Chromosome"/>
</dbReference>
<evidence type="ECO:0000256" key="5">
    <source>
        <dbReference type="ARBA" id="ARBA00022741"/>
    </source>
</evidence>
<keyword evidence="5" id="KW-0547">Nucleotide-binding</keyword>
<proteinExistence type="inferred from homology"/>
<dbReference type="Pfam" id="PF18019">
    <property type="entry name" value="Cas3_HD"/>
    <property type="match status" value="1"/>
</dbReference>
<keyword evidence="9" id="KW-0051">Antiviral defense</keyword>
<dbReference type="AlphaFoldDB" id="A0A7U6GIV0"/>
<dbReference type="SMART" id="SM00487">
    <property type="entry name" value="DEXDc"/>
    <property type="match status" value="1"/>
</dbReference>
<keyword evidence="8" id="KW-0067">ATP-binding</keyword>
<dbReference type="GO" id="GO:0003723">
    <property type="term" value="F:RNA binding"/>
    <property type="evidence" value="ECO:0007669"/>
    <property type="project" value="TreeGrafter"/>
</dbReference>
<gene>
    <name evidence="12" type="ORF">TBH_C1507</name>
</gene>
<evidence type="ECO:0000256" key="6">
    <source>
        <dbReference type="ARBA" id="ARBA00022801"/>
    </source>
</evidence>
<dbReference type="EMBL" id="AP012273">
    <property type="protein sequence ID" value="BAO44426.1"/>
    <property type="molecule type" value="Genomic_DNA"/>
</dbReference>
<evidence type="ECO:0000256" key="4">
    <source>
        <dbReference type="ARBA" id="ARBA00022723"/>
    </source>
</evidence>
<dbReference type="Gene3D" id="1.10.3210.30">
    <property type="match status" value="1"/>
</dbReference>
<dbReference type="GO" id="GO:0004518">
    <property type="term" value="F:nuclease activity"/>
    <property type="evidence" value="ECO:0007669"/>
    <property type="project" value="UniProtKB-KW"/>
</dbReference>
<dbReference type="GO" id="GO:0005524">
    <property type="term" value="F:ATP binding"/>
    <property type="evidence" value="ECO:0007669"/>
    <property type="project" value="UniProtKB-KW"/>
</dbReference>
<evidence type="ECO:0000313" key="13">
    <source>
        <dbReference type="Proteomes" id="UP000031631"/>
    </source>
</evidence>
<dbReference type="Gene3D" id="3.40.50.300">
    <property type="entry name" value="P-loop containing nucleotide triphosphate hydrolases"/>
    <property type="match status" value="2"/>
</dbReference>
<dbReference type="PROSITE" id="PS51643">
    <property type="entry name" value="HD_CAS3"/>
    <property type="match status" value="1"/>
</dbReference>
<dbReference type="KEGG" id="tbn:TBH_C1507"/>
<feature type="domain" description="HD Cas3-type" evidence="11">
    <location>
        <begin position="23"/>
        <end position="225"/>
    </location>
</feature>
<evidence type="ECO:0000313" key="12">
    <source>
        <dbReference type="EMBL" id="BAO44426.1"/>
    </source>
</evidence>
<reference evidence="12 13" key="1">
    <citation type="journal article" date="2014" name="PLoS ONE">
        <title>Physiological and genomic features of a novel sulfur-oxidizing gammaproteobacterium belonging to a previously uncultivated symbiotic lineage isolated from a hydrothermal vent.</title>
        <authorList>
            <person name="Nunoura T."/>
            <person name="Takaki Y."/>
            <person name="Kazama H."/>
            <person name="Kakuta J."/>
            <person name="Shimamura S."/>
            <person name="Makita H."/>
            <person name="Hirai M."/>
            <person name="Miyazaki M."/>
            <person name="Takai K."/>
        </authorList>
    </citation>
    <scope>NUCLEOTIDE SEQUENCE [LARGE SCALE GENOMIC DNA]</scope>
    <source>
        <strain evidence="12 13">Hiromi1</strain>
    </source>
</reference>
<evidence type="ECO:0000259" key="10">
    <source>
        <dbReference type="PROSITE" id="PS51192"/>
    </source>
</evidence>
<dbReference type="InterPro" id="IPR050547">
    <property type="entry name" value="DEAD_box_RNA_helicases"/>
</dbReference>
<dbReference type="PANTHER" id="PTHR47963:SF9">
    <property type="entry name" value="CRISPR-ASSOCIATED ENDONUCLEASE_HELICASE CAS3"/>
    <property type="match status" value="1"/>
</dbReference>
<dbReference type="NCBIfam" id="TIGR01587">
    <property type="entry name" value="cas3_core"/>
    <property type="match status" value="1"/>
</dbReference>
<organism evidence="12 13">
    <name type="scientific">Thiolapillus brandeum</name>
    <dbReference type="NCBI Taxonomy" id="1076588"/>
    <lineage>
        <taxon>Bacteria</taxon>
        <taxon>Pseudomonadati</taxon>
        <taxon>Pseudomonadota</taxon>
        <taxon>Gammaproteobacteria</taxon>
        <taxon>Chromatiales</taxon>
        <taxon>Sedimenticolaceae</taxon>
        <taxon>Thiolapillus</taxon>
    </lineage>
</organism>
<keyword evidence="4" id="KW-0479">Metal-binding</keyword>
<name>A0A7U6GIV0_9GAMM</name>
<dbReference type="InterPro" id="IPR014001">
    <property type="entry name" value="Helicase_ATP-bd"/>
</dbReference>
<comment type="similarity">
    <text evidence="2">In the central section; belongs to the CRISPR-associated helicase Cas3 family.</text>
</comment>
<dbReference type="GO" id="GO:0003724">
    <property type="term" value="F:RNA helicase activity"/>
    <property type="evidence" value="ECO:0007669"/>
    <property type="project" value="TreeGrafter"/>
</dbReference>
<evidence type="ECO:0000259" key="11">
    <source>
        <dbReference type="PROSITE" id="PS51643"/>
    </source>
</evidence>
<dbReference type="Pfam" id="PF22590">
    <property type="entry name" value="Cas3-like_C_2"/>
    <property type="match status" value="1"/>
</dbReference>
<evidence type="ECO:0000256" key="3">
    <source>
        <dbReference type="ARBA" id="ARBA00022722"/>
    </source>
</evidence>
<sequence>MKEHRTNPNFFRYWGKAGSREAGEAGFHLLAYHSLDVAAVAAVLFEQRPELLRRLSRLMGLPEDQTRVWVLFLLGLHDLGKFAESFQQLREDLRLALWPDEKTRNKNYSLRHDALGWLLWREFLCFELFDEAFQDFIEDAMDYWMAAVTGHHGWPPDMPGKSERLKRHFREFDQQAALDFSRQWLELIGPDLDALKQHFDDAEFVHRQREASWLLAGIAVLADWLGSNREYFAFIDTPTPLRDYWERHALPAAVNAVRHAGILPPPVRILRDPGDLFDYLKQPTPLQQACLELPIEPEPQLFILEDVTGAGKTEAALILAARLMAAGQGEGLYIGLPTMATANAMYERMAGVYRRLYESDDQPPSLILSHGARHLSEAFRQSLLALQVDDPRYGREEESIVAQCNRWLADNRKKALLADVGIGTIDQALLAVMPARHQSLRLLGLENKILILDEVHAYDAYTSEPLKRLISFHAALGGSVILLSATLTKKQRGQLIVAFQANNSIEPEAMAYPLLTHASREALLAEQPVHTRASVARQVQIRLYHEEAAILEEIRAAVQAGECICWIRNTVADARSAWQALRNAEWLKKESLHLFHSRFALCDRLRIEQAMLNRFGKDSTDNERRGQVLIATQVVEQSLDLDFDRMISDVAPIDLLIQRAGRLHRHARGKCGQPVLDLLTPEPIDVPQPDWYKAFFPKAHYVYPDTLILWRTARLLQEKGGWRMPEDARDLLEFVYNEVGDIPPGLADASLAVEGETLSQRDAGRFASLRLESGYRGGPLWDEDARIATRLGDESQTLYLARWENGKLQPWADEGPYRWDRSSLRIRAGQLRELAPIEDAALRAALDTLREQEKRFDDESFIVPLRPTNEGGITKARDKIGSALNLCYTADAGLEIQRDGDAPPP</sequence>
<dbReference type="InterPro" id="IPR038257">
    <property type="entry name" value="CRISPR-assoc_Cas3_HD_sf"/>
</dbReference>
<evidence type="ECO:0000256" key="8">
    <source>
        <dbReference type="ARBA" id="ARBA00022840"/>
    </source>
</evidence>
<dbReference type="RefSeq" id="WP_052469989.1">
    <property type="nucleotide sequence ID" value="NZ_AP012273.1"/>
</dbReference>
<dbReference type="PROSITE" id="PS51192">
    <property type="entry name" value="HELICASE_ATP_BIND_1"/>
    <property type="match status" value="1"/>
</dbReference>
<evidence type="ECO:0000256" key="2">
    <source>
        <dbReference type="ARBA" id="ARBA00009046"/>
    </source>
</evidence>
<protein>
    <submittedName>
        <fullName evidence="12">CRISPR-associated helicase Cas3</fullName>
    </submittedName>
</protein>
<dbReference type="GO" id="GO:0016787">
    <property type="term" value="F:hydrolase activity"/>
    <property type="evidence" value="ECO:0007669"/>
    <property type="project" value="UniProtKB-KW"/>
</dbReference>
<keyword evidence="3" id="KW-0540">Nuclease</keyword>
<keyword evidence="13" id="KW-1185">Reference proteome</keyword>